<dbReference type="InterPro" id="IPR019888">
    <property type="entry name" value="Tscrpt_reg_AsnC-like"/>
</dbReference>
<dbReference type="InterPro" id="IPR000485">
    <property type="entry name" value="AsnC-type_HTH_dom"/>
</dbReference>
<evidence type="ECO:0000313" key="5">
    <source>
        <dbReference type="EMBL" id="MEF2111194.1"/>
    </source>
</evidence>
<evidence type="ECO:0000256" key="1">
    <source>
        <dbReference type="ARBA" id="ARBA00023015"/>
    </source>
</evidence>
<evidence type="ECO:0000313" key="6">
    <source>
        <dbReference type="Proteomes" id="UP001498469"/>
    </source>
</evidence>
<dbReference type="PANTHER" id="PTHR30154:SF55">
    <property type="entry name" value="HTH-TYPE TRANSCRIPTIONAL REGULATOR LRPB"/>
    <property type="match status" value="1"/>
</dbReference>
<evidence type="ECO:0000256" key="3">
    <source>
        <dbReference type="ARBA" id="ARBA00023163"/>
    </source>
</evidence>
<dbReference type="PROSITE" id="PS50956">
    <property type="entry name" value="HTH_ASNC_2"/>
    <property type="match status" value="1"/>
</dbReference>
<dbReference type="RefSeq" id="WP_216247834.1">
    <property type="nucleotide sequence ID" value="NZ_JAZHFS010000001.1"/>
</dbReference>
<reference evidence="5 6" key="1">
    <citation type="submission" date="2023-11" db="EMBL/GenBank/DDBJ databases">
        <title>Draft genome sequence of a psychrophilic Clostridium strain from permafrost water brine.</title>
        <authorList>
            <person name="Shcherbakova V.A."/>
            <person name="Trubitsyn V.E."/>
            <person name="Zakharyuk A.G."/>
        </authorList>
    </citation>
    <scope>NUCLEOTIDE SEQUENCE [LARGE SCALE GENOMIC DNA]</scope>
    <source>
        <strain evidence="5 6">14F</strain>
    </source>
</reference>
<dbReference type="Pfam" id="PF13404">
    <property type="entry name" value="HTH_AsnC-type"/>
    <property type="match status" value="1"/>
</dbReference>
<dbReference type="PANTHER" id="PTHR30154">
    <property type="entry name" value="LEUCINE-RESPONSIVE REGULATORY PROTEIN"/>
    <property type="match status" value="1"/>
</dbReference>
<dbReference type="InterPro" id="IPR019887">
    <property type="entry name" value="Tscrpt_reg_AsnC/Lrp_C"/>
</dbReference>
<keyword evidence="2" id="KW-0238">DNA-binding</keyword>
<proteinExistence type="predicted"/>
<dbReference type="EMBL" id="JAZHFS010000001">
    <property type="protein sequence ID" value="MEF2111194.1"/>
    <property type="molecule type" value="Genomic_DNA"/>
</dbReference>
<evidence type="ECO:0000256" key="2">
    <source>
        <dbReference type="ARBA" id="ARBA00023125"/>
    </source>
</evidence>
<evidence type="ECO:0000259" key="4">
    <source>
        <dbReference type="PROSITE" id="PS50956"/>
    </source>
</evidence>
<accession>A0ABU7UK25</accession>
<dbReference type="Pfam" id="PF01037">
    <property type="entry name" value="AsnC_trans_reg"/>
    <property type="match status" value="1"/>
</dbReference>
<keyword evidence="1" id="KW-0805">Transcription regulation</keyword>
<sequence>MLDQTDTQILSLLTKNSRMQWQEIGEEVHLTGQAVKNRISKMEKSDVIKGYTVNINSEILGKNLTAFITVFMKTTDHLSFKKYINNNSLVTEAHRISGDGCYILKLTASTQAEIIDFLDEILKYGNYKLNLSIQNIK</sequence>
<gene>
    <name evidence="5" type="ORF">SJI18_02615</name>
</gene>
<protein>
    <submittedName>
        <fullName evidence="5">Lrp/AsnC family transcriptional regulator</fullName>
    </submittedName>
</protein>
<name>A0ABU7UK25_9CLOT</name>
<keyword evidence="3" id="KW-0804">Transcription</keyword>
<organism evidence="5 6">
    <name type="scientific">Clostridium frigoriphilum</name>
    <dbReference type="NCBI Taxonomy" id="443253"/>
    <lineage>
        <taxon>Bacteria</taxon>
        <taxon>Bacillati</taxon>
        <taxon>Bacillota</taxon>
        <taxon>Clostridia</taxon>
        <taxon>Eubacteriales</taxon>
        <taxon>Clostridiaceae</taxon>
        <taxon>Clostridium</taxon>
    </lineage>
</organism>
<feature type="domain" description="HTH asnC-type" evidence="4">
    <location>
        <begin position="2"/>
        <end position="63"/>
    </location>
</feature>
<comment type="caution">
    <text evidence="5">The sequence shown here is derived from an EMBL/GenBank/DDBJ whole genome shotgun (WGS) entry which is preliminary data.</text>
</comment>
<dbReference type="Proteomes" id="UP001498469">
    <property type="component" value="Unassembled WGS sequence"/>
</dbReference>
<dbReference type="SMART" id="SM00344">
    <property type="entry name" value="HTH_ASNC"/>
    <property type="match status" value="1"/>
</dbReference>
<keyword evidence="6" id="KW-1185">Reference proteome</keyword>